<evidence type="ECO:0000256" key="1">
    <source>
        <dbReference type="SAM" id="MobiDB-lite"/>
    </source>
</evidence>
<gene>
    <name evidence="2" type="ORF">F8566_09210</name>
</gene>
<keyword evidence="3" id="KW-1185">Reference proteome</keyword>
<sequence>MARLDRGTRLVLRRGRRRRIGPAVLHRGSRRGDLARARRGRDADRAARPRRRRGPGCPGQRTGPREPVVHR</sequence>
<evidence type="ECO:0000313" key="3">
    <source>
        <dbReference type="Proteomes" id="UP000468735"/>
    </source>
</evidence>
<dbReference type="Proteomes" id="UP000468735">
    <property type="component" value="Unassembled WGS sequence"/>
</dbReference>
<dbReference type="AlphaFoldDB" id="A0A6H9YQ14"/>
<feature type="region of interest" description="Disordered" evidence="1">
    <location>
        <begin position="21"/>
        <end position="71"/>
    </location>
</feature>
<feature type="compositionally biased region" description="Basic and acidic residues" evidence="1">
    <location>
        <begin position="30"/>
        <end position="47"/>
    </location>
</feature>
<name>A0A6H9YQ14_9ACTN</name>
<reference evidence="2 3" key="1">
    <citation type="submission" date="2019-09" db="EMBL/GenBank/DDBJ databases">
        <title>Actinomadura physcomitrii sp. nov., a novel actinomycete isolated from moss [Physcomitrium sphaericum (Ludw) Fuernr].</title>
        <authorList>
            <person name="Zhuang X."/>
            <person name="Liu C."/>
        </authorList>
    </citation>
    <scope>NUCLEOTIDE SEQUENCE [LARGE SCALE GENOMIC DNA]</scope>
    <source>
        <strain evidence="2 3">HMC1</strain>
    </source>
</reference>
<protein>
    <submittedName>
        <fullName evidence="2">Uncharacterized protein</fullName>
    </submittedName>
</protein>
<evidence type="ECO:0000313" key="2">
    <source>
        <dbReference type="EMBL" id="KAB2350004.1"/>
    </source>
</evidence>
<accession>A0A6H9YQ14</accession>
<proteinExistence type="predicted"/>
<comment type="caution">
    <text evidence="2">The sequence shown here is derived from an EMBL/GenBank/DDBJ whole genome shotgun (WGS) entry which is preliminary data.</text>
</comment>
<organism evidence="2 3">
    <name type="scientific">Actinomadura rudentiformis</name>
    <dbReference type="NCBI Taxonomy" id="359158"/>
    <lineage>
        <taxon>Bacteria</taxon>
        <taxon>Bacillati</taxon>
        <taxon>Actinomycetota</taxon>
        <taxon>Actinomycetes</taxon>
        <taxon>Streptosporangiales</taxon>
        <taxon>Thermomonosporaceae</taxon>
        <taxon>Actinomadura</taxon>
    </lineage>
</organism>
<dbReference type="EMBL" id="WBMT01000004">
    <property type="protein sequence ID" value="KAB2350004.1"/>
    <property type="molecule type" value="Genomic_DNA"/>
</dbReference>